<gene>
    <name evidence="2" type="ORF">SAMN02745111_00595</name>
</gene>
<accession>A0A1T4VAJ7</accession>
<feature type="transmembrane region" description="Helical" evidence="1">
    <location>
        <begin position="109"/>
        <end position="129"/>
    </location>
</feature>
<feature type="transmembrane region" description="Helical" evidence="1">
    <location>
        <begin position="135"/>
        <end position="159"/>
    </location>
</feature>
<feature type="transmembrane region" description="Helical" evidence="1">
    <location>
        <begin position="16"/>
        <end position="35"/>
    </location>
</feature>
<keyword evidence="3" id="KW-1185">Reference proteome</keyword>
<dbReference type="Proteomes" id="UP000190814">
    <property type="component" value="Unassembled WGS sequence"/>
</dbReference>
<feature type="transmembrane region" description="Helical" evidence="1">
    <location>
        <begin position="224"/>
        <end position="245"/>
    </location>
</feature>
<sequence>MEKFYKKMRKDNKQNKIWMIMWIIAVCSFVLELNSNRVIELLIFVTLLSLSTYEYLTKYFFLYREGKYQFERFKFLVFLNSIKYSNLSEILRQHAFSLKEYMGILIRNFVPVQVVTVIGAIVYECLYYLGSGEIITIYAIVKIMSIVIIPFLVVGLFYLTKRKELTSDISKTNKFLFGFGDKILQLIKIGLTMVFCAEVVLIGYAVVISKLILSASEDNKWKFAMVYTNEFAIVLIVLVGLLVFLSISRYRTTTLRVFLGFLTMAMLMVMIVFMFKKNIIVDNGGITVTMKYKSIHYGYRDVDYYKEYVSEDSSTLQPSYVYMLYMKNGRKVKIDFDEILSEDNIEENGQITDEANEEKIRKIFVKTLEDKKIPKRQ</sequence>
<evidence type="ECO:0000313" key="3">
    <source>
        <dbReference type="Proteomes" id="UP000190814"/>
    </source>
</evidence>
<evidence type="ECO:0000313" key="2">
    <source>
        <dbReference type="EMBL" id="SKA61932.1"/>
    </source>
</evidence>
<reference evidence="2 3" key="1">
    <citation type="submission" date="2017-02" db="EMBL/GenBank/DDBJ databases">
        <authorList>
            <person name="Peterson S.W."/>
        </authorList>
    </citation>
    <scope>NUCLEOTIDE SEQUENCE [LARGE SCALE GENOMIC DNA]</scope>
    <source>
        <strain evidence="2 3">ATCC 35992</strain>
    </source>
</reference>
<proteinExistence type="predicted"/>
<dbReference type="RefSeq" id="WP_078765481.1">
    <property type="nucleotide sequence ID" value="NZ_FUXZ01000003.1"/>
</dbReference>
<dbReference type="STRING" id="39495.SAMN02745111_00595"/>
<dbReference type="AlphaFoldDB" id="A0A1T4VAJ7"/>
<feature type="transmembrane region" description="Helical" evidence="1">
    <location>
        <begin position="257"/>
        <end position="275"/>
    </location>
</feature>
<evidence type="ECO:0000256" key="1">
    <source>
        <dbReference type="SAM" id="Phobius"/>
    </source>
</evidence>
<keyword evidence="1" id="KW-0472">Membrane</keyword>
<name>A0A1T4VAJ7_9FIRM</name>
<protein>
    <submittedName>
        <fullName evidence="2">Uncharacterized protein</fullName>
    </submittedName>
</protein>
<feature type="transmembrane region" description="Helical" evidence="1">
    <location>
        <begin position="189"/>
        <end position="212"/>
    </location>
</feature>
<feature type="transmembrane region" description="Helical" evidence="1">
    <location>
        <begin position="41"/>
        <end position="62"/>
    </location>
</feature>
<organism evidence="2 3">
    <name type="scientific">Eubacterium uniforme</name>
    <dbReference type="NCBI Taxonomy" id="39495"/>
    <lineage>
        <taxon>Bacteria</taxon>
        <taxon>Bacillati</taxon>
        <taxon>Bacillota</taxon>
        <taxon>Clostridia</taxon>
        <taxon>Eubacteriales</taxon>
        <taxon>Eubacteriaceae</taxon>
        <taxon>Eubacterium</taxon>
    </lineage>
</organism>
<dbReference type="EMBL" id="FUXZ01000003">
    <property type="protein sequence ID" value="SKA61932.1"/>
    <property type="molecule type" value="Genomic_DNA"/>
</dbReference>
<keyword evidence="1" id="KW-1133">Transmembrane helix</keyword>
<keyword evidence="1" id="KW-0812">Transmembrane</keyword>